<keyword evidence="3" id="KW-1185">Reference proteome</keyword>
<dbReference type="EMBL" id="BBVC01000031">
    <property type="protein sequence ID" value="GAO98210.1"/>
    <property type="molecule type" value="Genomic_DNA"/>
</dbReference>
<dbReference type="OrthoDB" id="9763644at2"/>
<organism evidence="2 3">
    <name type="scientific">Caedimonas varicaedens</name>
    <dbReference type="NCBI Taxonomy" id="1629334"/>
    <lineage>
        <taxon>Bacteria</taxon>
        <taxon>Pseudomonadati</taxon>
        <taxon>Pseudomonadota</taxon>
        <taxon>Alphaproteobacteria</taxon>
        <taxon>Holosporales</taxon>
        <taxon>Caedimonadaceae</taxon>
        <taxon>Caedimonas</taxon>
    </lineage>
</organism>
<sequence>MILPEIRWSYFEHIRDNKPTPYKTDWALFSSKFSQHQTAVEKHTVPAFSMNIYKEKTTRSNESVHSMSGVVLDFDGKSKEAVTLKKAASALNGYSYVGYTTFSHSEEAPRYRLVIPFYEAISPEDYRGRFFPVLKEYLKQKLGSNLEELDEGCPIPSKIYDIPCVREGMTPESIVKTGGFLHPELFITKYHVQQALLNVSADCGYHDWIQVGMAIHAGLGVSEGFELWNEWSSTGSKYAGARDLAQYWKNFKEDKGITLGTLFHKADYHPGETLISLHSVVTGVDSSLSVSDQILQFLKEVGQPCLPREIAFGIGKKTEKEQSNVRVVIKRLYDRGDLARNSTQNTYELSFTKRSEDQKTGQRYIQDDQKSDNEGVTLHENRGVTPVTIHDFDSKNSQMGVTEGKTGVTAKLNMWSNFREYGKFNILDVSHFPILASIYSFFTSNCKPFLPHLALGATINCAGHMMRPIGICRGKRTNFYTLLICRTGGGKETVARNIFKYMDYQKLGAYTASNFVSVQGFEKKITQTNPLLMITDEAAQWFGAFSGRNTSEHFKKLKTALKLVYSGDRYTCQNSKSENGAVIEEPFLNSCFLGTPAIFQNIREDDITDGLLGRMLVFHDVNNSWGISAYDLSKAESFVPPELLNIKAPSSLFELYEKNNRFDLLHFYEGLVNSMPLPDTLPDNYVKFLLARIPENFNKLLLLTMNEKGEVTDTGAQWAASVAIYCYDTACALLEEHFGKTFFSDAHQKMFDLIKSAKTISKSQLRASHAMKRLDKRVFEEALDALAEMGVVEVIQQNPPSGGRPTITINL</sequence>
<dbReference type="InterPro" id="IPR014819">
    <property type="entry name" value="PriCT_2"/>
</dbReference>
<dbReference type="GO" id="GO:0016817">
    <property type="term" value="F:hydrolase activity, acting on acid anhydrides"/>
    <property type="evidence" value="ECO:0007669"/>
    <property type="project" value="InterPro"/>
</dbReference>
<evidence type="ECO:0000313" key="2">
    <source>
        <dbReference type="EMBL" id="GAO98210.1"/>
    </source>
</evidence>
<gene>
    <name evidence="2" type="ORF">Cva_00858</name>
</gene>
<dbReference type="AlphaFoldDB" id="A0A0K8MCD0"/>
<protein>
    <recommendedName>
        <fullName evidence="1">Primase C-terminal 2 domain-containing protein</fullName>
    </recommendedName>
</protein>
<dbReference type="Proteomes" id="UP000036771">
    <property type="component" value="Unassembled WGS sequence"/>
</dbReference>
<reference evidence="2 3" key="1">
    <citation type="submission" date="2015-03" db="EMBL/GenBank/DDBJ databases">
        <title>Caedibacter varicaedens, whole genome shotgun sequence.</title>
        <authorList>
            <person name="Suzuki H."/>
            <person name="Dapper A.L."/>
            <person name="Gibson A.K."/>
            <person name="Jackson C."/>
            <person name="Lee H."/>
            <person name="Pejaver V.R."/>
            <person name="Doak T."/>
            <person name="Lynch M."/>
        </authorList>
    </citation>
    <scope>NUCLEOTIDE SEQUENCE [LARGE SCALE GENOMIC DNA]</scope>
</reference>
<proteinExistence type="predicted"/>
<comment type="caution">
    <text evidence="2">The sequence shown here is derived from an EMBL/GenBank/DDBJ whole genome shotgun (WGS) entry which is preliminary data.</text>
</comment>
<evidence type="ECO:0000259" key="1">
    <source>
        <dbReference type="Pfam" id="PF08707"/>
    </source>
</evidence>
<name>A0A0K8MCD0_9PROT</name>
<dbReference type="Pfam" id="PF08707">
    <property type="entry name" value="PriCT_2"/>
    <property type="match status" value="1"/>
</dbReference>
<evidence type="ECO:0000313" key="3">
    <source>
        <dbReference type="Proteomes" id="UP000036771"/>
    </source>
</evidence>
<dbReference type="STRING" id="1629334.Cva_00858"/>
<accession>A0A0K8MCD0</accession>
<feature type="domain" description="Primase C-terminal 2" evidence="1">
    <location>
        <begin position="193"/>
        <end position="266"/>
    </location>
</feature>